<keyword evidence="5" id="KW-1185">Reference proteome</keyword>
<dbReference type="GO" id="GO:0004016">
    <property type="term" value="F:adenylate cyclase activity"/>
    <property type="evidence" value="ECO:0007669"/>
    <property type="project" value="TreeGrafter"/>
</dbReference>
<dbReference type="AlphaFoldDB" id="A0A1W1UQ40"/>
<dbReference type="GO" id="GO:0003677">
    <property type="term" value="F:DNA binding"/>
    <property type="evidence" value="ECO:0007669"/>
    <property type="project" value="UniProtKB-KW"/>
</dbReference>
<dbReference type="Pfam" id="PF13191">
    <property type="entry name" value="AAA_16"/>
    <property type="match status" value="1"/>
</dbReference>
<dbReference type="Pfam" id="PF03704">
    <property type="entry name" value="BTAD"/>
    <property type="match status" value="1"/>
</dbReference>
<sequence>MLGHHRLLSPDGETRRCERKPLAVLSFLALEGPTSRSRMAGLLWPETQEGTARNNLVQLLRRMKQTYGENLVRLSDPLELGPQVRVELPLWFAGTAVGADASPLLAGDLLDDVDFDGMPDLEDWLLAQRERVDAARTAALVKAAQQFEAEAQWAEAIGVTQALLAQNALSEDHYRRLMRLQYLSNDRTAALQTYQRCRQMLWQELRVEPMPVTTILAQEIEKGSVDLRPQPKAVQLPLAVQRPPVLVGRSAAWQALEEGWRRGQFIVLAGVPGVGKSRLMHDFVAAKGKALRIEARPGDMLVPYSTTARNLQAILVANPHYRLNAWQRRALAPLLPQYLEDGDLDLPNEMPLNAVIQDIFQMGVRDVEAIVYEDMQYADLASIEAGLIYISSAFPLGRASGIPHMLCTVRTDELNAGTAEVFRQMTLDGLAVQIELPALGEHDVSTLLRQLDVPLGEGIERRLVQFAGGNPLYLLETVRNLIENGTSLQRLPDRLPVPERVSQIIERRLGRLSTGALNTARAASILQSDFSIELVSEVLGAPLFDVARHWEELEAAQIMTGGHFAHDLIYEAILMGIPDPVLRLFHRSAARALLRSGASKARIAIHWHQGGVLNEAAPLYVEAAQEAFRLTRLQEARHFIELAAQLFSDQRDRDQANTVRRMGEALMGTGAVPQP</sequence>
<dbReference type="GO" id="GO:0005524">
    <property type="term" value="F:ATP binding"/>
    <property type="evidence" value="ECO:0007669"/>
    <property type="project" value="UniProtKB-KW"/>
</dbReference>
<dbReference type="Proteomes" id="UP000192582">
    <property type="component" value="Unassembled WGS sequence"/>
</dbReference>
<keyword evidence="1" id="KW-0547">Nucleotide-binding</keyword>
<dbReference type="InterPro" id="IPR041664">
    <property type="entry name" value="AAA_16"/>
</dbReference>
<gene>
    <name evidence="4" type="ORF">SAMN00790413_04294</name>
</gene>
<evidence type="ECO:0000313" key="4">
    <source>
        <dbReference type="EMBL" id="SMB83180.1"/>
    </source>
</evidence>
<keyword evidence="4" id="KW-0238">DNA-binding</keyword>
<name>A0A1W1UQ40_9DEIO</name>
<evidence type="ECO:0000256" key="2">
    <source>
        <dbReference type="ARBA" id="ARBA00022840"/>
    </source>
</evidence>
<dbReference type="InterPro" id="IPR005158">
    <property type="entry name" value="BTAD"/>
</dbReference>
<dbReference type="SMART" id="SM01043">
    <property type="entry name" value="BTAD"/>
    <property type="match status" value="1"/>
</dbReference>
<dbReference type="Gene3D" id="1.25.40.10">
    <property type="entry name" value="Tetratricopeptide repeat domain"/>
    <property type="match status" value="1"/>
</dbReference>
<accession>A0A1W1UQ40</accession>
<dbReference type="STRING" id="695939.SAMN00790413_04294"/>
<dbReference type="GO" id="GO:0005737">
    <property type="term" value="C:cytoplasm"/>
    <property type="evidence" value="ECO:0007669"/>
    <property type="project" value="TreeGrafter"/>
</dbReference>
<evidence type="ECO:0000259" key="3">
    <source>
        <dbReference type="SMART" id="SM01043"/>
    </source>
</evidence>
<reference evidence="4 5" key="1">
    <citation type="submission" date="2017-04" db="EMBL/GenBank/DDBJ databases">
        <authorList>
            <person name="Afonso C.L."/>
            <person name="Miller P.J."/>
            <person name="Scott M.A."/>
            <person name="Spackman E."/>
            <person name="Goraichik I."/>
            <person name="Dimitrov K.M."/>
            <person name="Suarez D.L."/>
            <person name="Swayne D.E."/>
        </authorList>
    </citation>
    <scope>NUCLEOTIDE SEQUENCE [LARGE SCALE GENOMIC DNA]</scope>
    <source>
        <strain evidence="4 5">KR-140</strain>
    </source>
</reference>
<evidence type="ECO:0000256" key="1">
    <source>
        <dbReference type="ARBA" id="ARBA00022741"/>
    </source>
</evidence>
<dbReference type="InterPro" id="IPR011990">
    <property type="entry name" value="TPR-like_helical_dom_sf"/>
</dbReference>
<dbReference type="SUPFAM" id="SSF48452">
    <property type="entry name" value="TPR-like"/>
    <property type="match status" value="1"/>
</dbReference>
<dbReference type="EMBL" id="FWWU01000006">
    <property type="protein sequence ID" value="SMB83180.1"/>
    <property type="molecule type" value="Genomic_DNA"/>
</dbReference>
<evidence type="ECO:0000313" key="5">
    <source>
        <dbReference type="Proteomes" id="UP000192582"/>
    </source>
</evidence>
<dbReference type="PANTHER" id="PTHR16305">
    <property type="entry name" value="TESTICULAR SOLUBLE ADENYLYL CYCLASE"/>
    <property type="match status" value="1"/>
</dbReference>
<dbReference type="InterPro" id="IPR027417">
    <property type="entry name" value="P-loop_NTPase"/>
</dbReference>
<protein>
    <submittedName>
        <fullName evidence="4">DNA-binding transcriptional activator of the SARP family</fullName>
    </submittedName>
</protein>
<keyword evidence="2" id="KW-0067">ATP-binding</keyword>
<organism evidence="4 5">
    <name type="scientific">Deinococcus hopiensis KR-140</name>
    <dbReference type="NCBI Taxonomy" id="695939"/>
    <lineage>
        <taxon>Bacteria</taxon>
        <taxon>Thermotogati</taxon>
        <taxon>Deinococcota</taxon>
        <taxon>Deinococci</taxon>
        <taxon>Deinococcales</taxon>
        <taxon>Deinococcaceae</taxon>
        <taxon>Deinococcus</taxon>
    </lineage>
</organism>
<proteinExistence type="predicted"/>
<feature type="domain" description="Bacterial transcriptional activator" evidence="3">
    <location>
        <begin position="93"/>
        <end position="221"/>
    </location>
</feature>
<dbReference type="SUPFAM" id="SSF52540">
    <property type="entry name" value="P-loop containing nucleoside triphosphate hydrolases"/>
    <property type="match status" value="1"/>
</dbReference>
<dbReference type="PANTHER" id="PTHR16305:SF28">
    <property type="entry name" value="GUANYLATE CYCLASE DOMAIN-CONTAINING PROTEIN"/>
    <property type="match status" value="1"/>
</dbReference>